<dbReference type="SMART" id="SM00129">
    <property type="entry name" value="KISc"/>
    <property type="match status" value="1"/>
</dbReference>
<comment type="caution">
    <text evidence="6">The sequence shown here is derived from an EMBL/GenBank/DDBJ whole genome shotgun (WGS) entry which is preliminary data.</text>
</comment>
<evidence type="ECO:0000313" key="6">
    <source>
        <dbReference type="EMBL" id="KAF3593877.1"/>
    </source>
</evidence>
<dbReference type="Pfam" id="PF00225">
    <property type="entry name" value="Kinesin"/>
    <property type="match status" value="1"/>
</dbReference>
<gene>
    <name evidence="6" type="ORF">DY000_02023971</name>
</gene>
<dbReference type="PROSITE" id="PS50067">
    <property type="entry name" value="KINESIN_MOTOR_2"/>
    <property type="match status" value="1"/>
</dbReference>
<dbReference type="InterPro" id="IPR027640">
    <property type="entry name" value="Kinesin-like_fam"/>
</dbReference>
<keyword evidence="2" id="KW-0505">Motor protein</keyword>
<feature type="region of interest" description="Disordered" evidence="4">
    <location>
        <begin position="1"/>
        <end position="22"/>
    </location>
</feature>
<name>A0ABQ7EA43_BRACR</name>
<proteinExistence type="inferred from homology"/>
<dbReference type="PANTHER" id="PTHR47968">
    <property type="entry name" value="CENTROMERE PROTEIN E"/>
    <property type="match status" value="1"/>
</dbReference>
<dbReference type="EMBL" id="QGKV02000299">
    <property type="protein sequence ID" value="KAF3593877.1"/>
    <property type="molecule type" value="Genomic_DNA"/>
</dbReference>
<dbReference type="PANTHER" id="PTHR47968:SF75">
    <property type="entry name" value="CENTROMERE-ASSOCIATED PROTEIN E"/>
    <property type="match status" value="1"/>
</dbReference>
<feature type="compositionally biased region" description="Polar residues" evidence="4">
    <location>
        <begin position="1"/>
        <end position="11"/>
    </location>
</feature>
<dbReference type="SUPFAM" id="SSF52540">
    <property type="entry name" value="P-loop containing nucleoside triphosphate hydrolases"/>
    <property type="match status" value="1"/>
</dbReference>
<evidence type="ECO:0000259" key="5">
    <source>
        <dbReference type="PROSITE" id="PS50067"/>
    </source>
</evidence>
<comment type="similarity">
    <text evidence="3">Belongs to the TRAFAC class myosin-kinesin ATPase superfamily. Kinesin family.</text>
</comment>
<feature type="domain" description="Kinesin motor" evidence="5">
    <location>
        <begin position="1"/>
        <end position="131"/>
    </location>
</feature>
<dbReference type="InterPro" id="IPR036961">
    <property type="entry name" value="Kinesin_motor_dom_sf"/>
</dbReference>
<evidence type="ECO:0000256" key="2">
    <source>
        <dbReference type="ARBA" id="ARBA00023175"/>
    </source>
</evidence>
<reference evidence="6 7" key="1">
    <citation type="journal article" date="2020" name="BMC Genomics">
        <title>Intraspecific diversification of the crop wild relative Brassica cretica Lam. using demographic model selection.</title>
        <authorList>
            <person name="Kioukis A."/>
            <person name="Michalopoulou V.A."/>
            <person name="Briers L."/>
            <person name="Pirintsos S."/>
            <person name="Studholme D.J."/>
            <person name="Pavlidis P."/>
            <person name="Sarris P.F."/>
        </authorList>
    </citation>
    <scope>NUCLEOTIDE SEQUENCE [LARGE SCALE GENOMIC DNA]</scope>
    <source>
        <strain evidence="7">cv. PFS-1207/04</strain>
    </source>
</reference>
<evidence type="ECO:0000313" key="7">
    <source>
        <dbReference type="Proteomes" id="UP000266723"/>
    </source>
</evidence>
<protein>
    <recommendedName>
        <fullName evidence="5">Kinesin motor domain-containing protein</fullName>
    </recommendedName>
</protein>
<dbReference type="InterPro" id="IPR001752">
    <property type="entry name" value="Kinesin_motor_dom"/>
</dbReference>
<dbReference type="Gene3D" id="3.40.850.10">
    <property type="entry name" value="Kinesin motor domain"/>
    <property type="match status" value="1"/>
</dbReference>
<keyword evidence="1" id="KW-0175">Coiled coil</keyword>
<organism evidence="6 7">
    <name type="scientific">Brassica cretica</name>
    <name type="common">Mustard</name>
    <dbReference type="NCBI Taxonomy" id="69181"/>
    <lineage>
        <taxon>Eukaryota</taxon>
        <taxon>Viridiplantae</taxon>
        <taxon>Streptophyta</taxon>
        <taxon>Embryophyta</taxon>
        <taxon>Tracheophyta</taxon>
        <taxon>Spermatophyta</taxon>
        <taxon>Magnoliopsida</taxon>
        <taxon>eudicotyledons</taxon>
        <taxon>Gunneridae</taxon>
        <taxon>Pentapetalae</taxon>
        <taxon>rosids</taxon>
        <taxon>malvids</taxon>
        <taxon>Brassicales</taxon>
        <taxon>Brassicaceae</taxon>
        <taxon>Brassiceae</taxon>
        <taxon>Brassica</taxon>
    </lineage>
</organism>
<sequence length="229" mass="26350">MLNLSFTTTDSGKTHTMRGSPTEPGVIPLAVHDLFEKEQLFFLFFGSPQGCKRGVYFTYMSYLEIYNEDINDLLDPEHCKLQIHENLEKGIFVAGLREEIVASPQQVLEMMELGESHRHIGETNMNVHSSRCCRSLTFFRMIIESRQKMQDKGVGNACDAVCVSVLWSGSVPRQQAYKDLATRFRWKCKYSYHMQYNTCTSEEEGYKVYWSPFMGLHIRVSCLVKGILS</sequence>
<evidence type="ECO:0000256" key="3">
    <source>
        <dbReference type="PROSITE-ProRule" id="PRU00283"/>
    </source>
</evidence>
<evidence type="ECO:0000256" key="1">
    <source>
        <dbReference type="ARBA" id="ARBA00023054"/>
    </source>
</evidence>
<comment type="caution">
    <text evidence="3">Lacks conserved residue(s) required for the propagation of feature annotation.</text>
</comment>
<dbReference type="InterPro" id="IPR027417">
    <property type="entry name" value="P-loop_NTPase"/>
</dbReference>
<dbReference type="Proteomes" id="UP000266723">
    <property type="component" value="Unassembled WGS sequence"/>
</dbReference>
<keyword evidence="7" id="KW-1185">Reference proteome</keyword>
<accession>A0ABQ7EA43</accession>
<evidence type="ECO:0000256" key="4">
    <source>
        <dbReference type="SAM" id="MobiDB-lite"/>
    </source>
</evidence>